<gene>
    <name evidence="1" type="ORF">TNIN_250571</name>
</gene>
<dbReference type="AlphaFoldDB" id="A0A8X6Y2R6"/>
<name>A0A8X6Y2R6_9ARAC</name>
<evidence type="ECO:0000313" key="2">
    <source>
        <dbReference type="Proteomes" id="UP000886998"/>
    </source>
</evidence>
<sequence>MEGSKNIKVSIFRYKVNNLSSLFKFFKSRIVKFYINEARYFLSSSGAPPTAPQQKPVAAISPSDVTGHVMSDFFLSRSPALFPCCRRSTPASSGFQL</sequence>
<comment type="caution">
    <text evidence="1">The sequence shown here is derived from an EMBL/GenBank/DDBJ whole genome shotgun (WGS) entry which is preliminary data.</text>
</comment>
<dbReference type="EMBL" id="BMAV01015479">
    <property type="protein sequence ID" value="GFY64991.1"/>
    <property type="molecule type" value="Genomic_DNA"/>
</dbReference>
<protein>
    <submittedName>
        <fullName evidence="1">Uncharacterized protein</fullName>
    </submittedName>
</protein>
<proteinExistence type="predicted"/>
<accession>A0A8X6Y2R6</accession>
<dbReference type="Proteomes" id="UP000886998">
    <property type="component" value="Unassembled WGS sequence"/>
</dbReference>
<evidence type="ECO:0000313" key="1">
    <source>
        <dbReference type="EMBL" id="GFY64991.1"/>
    </source>
</evidence>
<keyword evidence="2" id="KW-1185">Reference proteome</keyword>
<reference evidence="1" key="1">
    <citation type="submission" date="2020-08" db="EMBL/GenBank/DDBJ databases">
        <title>Multicomponent nature underlies the extraordinary mechanical properties of spider dragline silk.</title>
        <authorList>
            <person name="Kono N."/>
            <person name="Nakamura H."/>
            <person name="Mori M."/>
            <person name="Yoshida Y."/>
            <person name="Ohtoshi R."/>
            <person name="Malay A.D."/>
            <person name="Moran D.A.P."/>
            <person name="Tomita M."/>
            <person name="Numata K."/>
            <person name="Arakawa K."/>
        </authorList>
    </citation>
    <scope>NUCLEOTIDE SEQUENCE</scope>
</reference>
<organism evidence="1 2">
    <name type="scientific">Trichonephila inaurata madagascariensis</name>
    <dbReference type="NCBI Taxonomy" id="2747483"/>
    <lineage>
        <taxon>Eukaryota</taxon>
        <taxon>Metazoa</taxon>
        <taxon>Ecdysozoa</taxon>
        <taxon>Arthropoda</taxon>
        <taxon>Chelicerata</taxon>
        <taxon>Arachnida</taxon>
        <taxon>Araneae</taxon>
        <taxon>Araneomorphae</taxon>
        <taxon>Entelegynae</taxon>
        <taxon>Araneoidea</taxon>
        <taxon>Nephilidae</taxon>
        <taxon>Trichonephila</taxon>
        <taxon>Trichonephila inaurata</taxon>
    </lineage>
</organism>